<dbReference type="SUPFAM" id="SSF55811">
    <property type="entry name" value="Nudix"/>
    <property type="match status" value="1"/>
</dbReference>
<dbReference type="OrthoDB" id="9806150at2"/>
<dbReference type="GO" id="GO:0016787">
    <property type="term" value="F:hydrolase activity"/>
    <property type="evidence" value="ECO:0007669"/>
    <property type="project" value="UniProtKB-KW"/>
</dbReference>
<dbReference type="InterPro" id="IPR000086">
    <property type="entry name" value="NUDIX_hydrolase_dom"/>
</dbReference>
<organism evidence="3 4">
    <name type="scientific">Agromyces intestinalis</name>
    <dbReference type="NCBI Taxonomy" id="2592652"/>
    <lineage>
        <taxon>Bacteria</taxon>
        <taxon>Bacillati</taxon>
        <taxon>Actinomycetota</taxon>
        <taxon>Actinomycetes</taxon>
        <taxon>Micrococcales</taxon>
        <taxon>Microbacteriaceae</taxon>
        <taxon>Agromyces</taxon>
    </lineage>
</organism>
<keyword evidence="4" id="KW-1185">Reference proteome</keyword>
<dbReference type="PROSITE" id="PS51462">
    <property type="entry name" value="NUDIX"/>
    <property type="match status" value="1"/>
</dbReference>
<dbReference type="GO" id="GO:0019693">
    <property type="term" value="P:ribose phosphate metabolic process"/>
    <property type="evidence" value="ECO:0007669"/>
    <property type="project" value="TreeGrafter"/>
</dbReference>
<dbReference type="KEGG" id="ail:FLP10_01565"/>
<dbReference type="EMBL" id="CP043505">
    <property type="protein sequence ID" value="QEO13248.1"/>
    <property type="molecule type" value="Genomic_DNA"/>
</dbReference>
<dbReference type="CDD" id="cd24158">
    <property type="entry name" value="NUDIX_ADPRase_Rv1700"/>
    <property type="match status" value="1"/>
</dbReference>
<dbReference type="GO" id="GO:0005829">
    <property type="term" value="C:cytosol"/>
    <property type="evidence" value="ECO:0007669"/>
    <property type="project" value="TreeGrafter"/>
</dbReference>
<evidence type="ECO:0000259" key="2">
    <source>
        <dbReference type="PROSITE" id="PS51462"/>
    </source>
</evidence>
<reference evidence="3 4" key="1">
    <citation type="submission" date="2019-09" db="EMBL/GenBank/DDBJ databases">
        <title>Genome sequencing of strain KACC 19306.</title>
        <authorList>
            <person name="Heo J."/>
            <person name="Kim S.-J."/>
            <person name="Kim J.-S."/>
            <person name="Hong S.-B."/>
            <person name="Kwon S.-W."/>
        </authorList>
    </citation>
    <scope>NUCLEOTIDE SEQUENCE [LARGE SCALE GENOMIC DNA]</scope>
    <source>
        <strain evidence="3 4">KACC 19306</strain>
    </source>
</reference>
<dbReference type="PANTHER" id="PTHR11839">
    <property type="entry name" value="UDP/ADP-SUGAR PYROPHOSPHATASE"/>
    <property type="match status" value="1"/>
</dbReference>
<dbReference type="Proteomes" id="UP000324678">
    <property type="component" value="Chromosome"/>
</dbReference>
<evidence type="ECO:0000256" key="1">
    <source>
        <dbReference type="ARBA" id="ARBA00022801"/>
    </source>
</evidence>
<dbReference type="Pfam" id="PF00293">
    <property type="entry name" value="NUDIX"/>
    <property type="match status" value="1"/>
</dbReference>
<evidence type="ECO:0000313" key="3">
    <source>
        <dbReference type="EMBL" id="QEO13248.1"/>
    </source>
</evidence>
<keyword evidence="1 3" id="KW-0378">Hydrolase</keyword>
<feature type="domain" description="Nudix hydrolase" evidence="2">
    <location>
        <begin position="54"/>
        <end position="186"/>
    </location>
</feature>
<evidence type="ECO:0000313" key="4">
    <source>
        <dbReference type="Proteomes" id="UP000324678"/>
    </source>
</evidence>
<name>A0A5C1YCB2_9MICO</name>
<dbReference type="AlphaFoldDB" id="A0A5C1YCB2"/>
<accession>A0A5C1YCB2</accession>
<sequence>MTRRMPEVALDLLADEPYRAPVVTSDRVFAGRVWDVRRDTVEYGGAQVVRDYVEHPGAVGVLALDDRGRVLLIKQYRHPIRTRDWEIPAGLLDVDGESPLEAAKRELVEEADLEADDWAVLVDLFTSPGGNDEAIRIFLARGVRPTATAFARTDEEADMEARWVDLDECVDAVLARRVQNAPLVAAVLAAHVARARDWETLGAAVAPWPARPKGDPTA</sequence>
<dbReference type="PANTHER" id="PTHR11839:SF31">
    <property type="entry name" value="ADP-RIBOSE PYROPHOSPHATASE"/>
    <property type="match status" value="1"/>
</dbReference>
<dbReference type="Gene3D" id="3.90.79.10">
    <property type="entry name" value="Nucleoside Triphosphate Pyrophosphohydrolase"/>
    <property type="match status" value="1"/>
</dbReference>
<proteinExistence type="predicted"/>
<protein>
    <submittedName>
        <fullName evidence="3">NUDIX hydrolase</fullName>
    </submittedName>
</protein>
<dbReference type="GO" id="GO:0006753">
    <property type="term" value="P:nucleoside phosphate metabolic process"/>
    <property type="evidence" value="ECO:0007669"/>
    <property type="project" value="TreeGrafter"/>
</dbReference>
<dbReference type="InterPro" id="IPR015797">
    <property type="entry name" value="NUDIX_hydrolase-like_dom_sf"/>
</dbReference>
<dbReference type="RefSeq" id="WP_149159272.1">
    <property type="nucleotide sequence ID" value="NZ_CP043505.1"/>
</dbReference>
<gene>
    <name evidence="3" type="ORF">FLP10_01565</name>
</gene>